<dbReference type="RefSeq" id="XP_071750176.1">
    <property type="nucleotide sequence ID" value="XM_071894075.1"/>
</dbReference>
<accession>A0A0K2UAW6</accession>
<feature type="compositionally biased region" description="Basic residues" evidence="5">
    <location>
        <begin position="387"/>
        <end position="406"/>
    </location>
</feature>
<dbReference type="GeneID" id="121118664"/>
<feature type="region of interest" description="Disordered" evidence="5">
    <location>
        <begin position="1"/>
        <end position="90"/>
    </location>
</feature>
<feature type="domain" description="Pre-mRNA polyadenylation factor Fip1" evidence="6">
    <location>
        <begin position="127"/>
        <end position="169"/>
    </location>
</feature>
<dbReference type="RefSeq" id="XP_071750177.1">
    <property type="nucleotide sequence ID" value="XM_071894076.1"/>
</dbReference>
<name>A0A0K2UAW6_LEPSM</name>
<dbReference type="InterPro" id="IPR007854">
    <property type="entry name" value="Fip1_dom"/>
</dbReference>
<feature type="compositionally biased region" description="Basic and acidic residues" evidence="5">
    <location>
        <begin position="358"/>
        <end position="368"/>
    </location>
</feature>
<feature type="compositionally biased region" description="Acidic residues" evidence="5">
    <location>
        <begin position="34"/>
        <end position="47"/>
    </location>
</feature>
<evidence type="ECO:0000256" key="5">
    <source>
        <dbReference type="SAM" id="MobiDB-lite"/>
    </source>
</evidence>
<dbReference type="OrthoDB" id="1917198at2759"/>
<feature type="compositionally biased region" description="Basic and acidic residues" evidence="5">
    <location>
        <begin position="339"/>
        <end position="349"/>
    </location>
</feature>
<dbReference type="PANTHER" id="PTHR13484:SF0">
    <property type="entry name" value="PRE-MRNA 3'-END-PROCESSING FACTOR FIP1"/>
    <property type="match status" value="1"/>
</dbReference>
<feature type="compositionally biased region" description="Acidic residues" evidence="5">
    <location>
        <begin position="56"/>
        <end position="68"/>
    </location>
</feature>
<dbReference type="AlphaFoldDB" id="A0A0K2UAW6"/>
<evidence type="ECO:0000256" key="1">
    <source>
        <dbReference type="ARBA" id="ARBA00004123"/>
    </source>
</evidence>
<feature type="compositionally biased region" description="Acidic residues" evidence="5">
    <location>
        <begin position="1"/>
        <end position="16"/>
    </location>
</feature>
<proteinExistence type="inferred from homology"/>
<evidence type="ECO:0000256" key="4">
    <source>
        <dbReference type="ARBA" id="ARBA00023242"/>
    </source>
</evidence>
<dbReference type="EMBL" id="HACA01017741">
    <property type="protein sequence ID" value="CDW35102.1"/>
    <property type="molecule type" value="Transcribed_RNA"/>
</dbReference>
<evidence type="ECO:0000259" key="6">
    <source>
        <dbReference type="Pfam" id="PF05182"/>
    </source>
</evidence>
<feature type="compositionally biased region" description="Basic and acidic residues" evidence="5">
    <location>
        <begin position="407"/>
        <end position="425"/>
    </location>
</feature>
<reference evidence="7" key="1">
    <citation type="submission" date="2014-05" db="EMBL/GenBank/DDBJ databases">
        <authorList>
            <person name="Chronopoulou M."/>
        </authorList>
    </citation>
    <scope>NUCLEOTIDE SEQUENCE</scope>
    <source>
        <tissue evidence="7">Whole organism</tissue>
    </source>
</reference>
<keyword evidence="3" id="KW-0507">mRNA processing</keyword>
<comment type="similarity">
    <text evidence="2">Belongs to the FIP1 family.</text>
</comment>
<feature type="region of interest" description="Disordered" evidence="5">
    <location>
        <begin position="219"/>
        <end position="254"/>
    </location>
</feature>
<evidence type="ECO:0000256" key="2">
    <source>
        <dbReference type="ARBA" id="ARBA00007459"/>
    </source>
</evidence>
<protein>
    <recommendedName>
        <fullName evidence="6">Pre-mRNA polyadenylation factor Fip1 domain-containing protein</fullName>
    </recommendedName>
</protein>
<comment type="subcellular location">
    <subcellularLocation>
        <location evidence="1">Nucleus</location>
    </subcellularLocation>
</comment>
<sequence length="425" mass="48117">MADEESWLYGDEEAPEDVTLTPKSEDESSIVAPDSEDEQKEVEEVVEDDKPIKTEEPDEDEEEDDSDDDGFRITIDQNKIEEAKSSYSNASASFGVKNRNVHTEKKGKFSVDELDQVGNINGVPAHELDIDSLDEKPWKKPGADITDYFNYGFTEETWQAYCNRQRKMRVGESGVGMPGINNTIVTNKSISTNPSFPLNQNNSIPTLGSNQVKPIVNRIPTTLNGSNNASQPSPLPPPQAPTTAAATTVPPVPSSIAVMTHDKREYSKKVISEIDFSVPPPGMTGIPTVGTTPNVNLPPPPIPHIPPGEFPQEDPFDYPSYSGGGYEPTMEAQWTAPPGDRDYDDRNNDWNRSSSRRSSRDERREYERKRRRSRSRSRDRYRDRDRRDRRRSRSKSPVYKHKKSKKEKKERNKDDSKRESEDRID</sequence>
<dbReference type="PANTHER" id="PTHR13484">
    <property type="entry name" value="FIP1-LIKE 1 PROTEIN"/>
    <property type="match status" value="1"/>
</dbReference>
<organism evidence="7">
    <name type="scientific">Lepeophtheirus salmonis</name>
    <name type="common">Salmon louse</name>
    <name type="synonym">Caligus salmonis</name>
    <dbReference type="NCBI Taxonomy" id="72036"/>
    <lineage>
        <taxon>Eukaryota</taxon>
        <taxon>Metazoa</taxon>
        <taxon>Ecdysozoa</taxon>
        <taxon>Arthropoda</taxon>
        <taxon>Crustacea</taxon>
        <taxon>Multicrustacea</taxon>
        <taxon>Hexanauplia</taxon>
        <taxon>Copepoda</taxon>
        <taxon>Siphonostomatoida</taxon>
        <taxon>Caligidae</taxon>
        <taxon>Lepeophtheirus</taxon>
    </lineage>
</organism>
<feature type="compositionally biased region" description="Polar residues" evidence="5">
    <location>
        <begin position="219"/>
        <end position="228"/>
    </location>
</feature>
<feature type="region of interest" description="Disordered" evidence="5">
    <location>
        <begin position="287"/>
        <end position="425"/>
    </location>
</feature>
<evidence type="ECO:0000313" key="7">
    <source>
        <dbReference type="EMBL" id="CDW35102.1"/>
    </source>
</evidence>
<dbReference type="GO" id="GO:0006397">
    <property type="term" value="P:mRNA processing"/>
    <property type="evidence" value="ECO:0007669"/>
    <property type="project" value="UniProtKB-KW"/>
</dbReference>
<keyword evidence="4" id="KW-0539">Nucleus</keyword>
<evidence type="ECO:0000256" key="3">
    <source>
        <dbReference type="ARBA" id="ARBA00022664"/>
    </source>
</evidence>
<dbReference type="InterPro" id="IPR051187">
    <property type="entry name" value="Pre-mRNA_3'-end_processing_reg"/>
</dbReference>
<dbReference type="Pfam" id="PF05182">
    <property type="entry name" value="Fip1"/>
    <property type="match status" value="1"/>
</dbReference>
<dbReference type="GO" id="GO:0005847">
    <property type="term" value="C:mRNA cleavage and polyadenylation specificity factor complex"/>
    <property type="evidence" value="ECO:0007669"/>
    <property type="project" value="TreeGrafter"/>
</dbReference>
<feature type="compositionally biased region" description="Pro residues" evidence="5">
    <location>
        <begin position="296"/>
        <end position="309"/>
    </location>
</feature>
<feature type="compositionally biased region" description="Basic and acidic residues" evidence="5">
    <location>
        <begin position="376"/>
        <end position="386"/>
    </location>
</feature>